<feature type="domain" description="Ribosome maturation factor RimP N-terminal" evidence="4">
    <location>
        <begin position="1"/>
        <end position="73"/>
    </location>
</feature>
<feature type="domain" description="Ribosome maturation factor RimP C-terminal" evidence="5">
    <location>
        <begin position="76"/>
        <end position="140"/>
    </location>
</feature>
<comment type="function">
    <text evidence="3">Required for maturation of 30S ribosomal subunits.</text>
</comment>
<gene>
    <name evidence="3 6" type="primary">rimP</name>
    <name evidence="6" type="ORF">RVIR1_10730</name>
</gene>
<proteinExistence type="inferred from homology"/>
<keyword evidence="7" id="KW-1185">Reference proteome</keyword>
<reference evidence="6 7" key="1">
    <citation type="submission" date="2017-03" db="EMBL/GenBank/DDBJ databases">
        <title>The genome sequence of Candidatus Rickettsiella viridis.</title>
        <authorList>
            <person name="Nikoh N."/>
            <person name="Tsuchida T."/>
            <person name="Yamaguchi K."/>
            <person name="Maeda T."/>
            <person name="Shigenobu S."/>
            <person name="Fukatsu T."/>
        </authorList>
    </citation>
    <scope>NUCLEOTIDE SEQUENCE [LARGE SCALE GENOMIC DNA]</scope>
    <source>
        <strain evidence="6 7">Ap-RA04</strain>
    </source>
</reference>
<dbReference type="GO" id="GO:0005829">
    <property type="term" value="C:cytosol"/>
    <property type="evidence" value="ECO:0007669"/>
    <property type="project" value="TreeGrafter"/>
</dbReference>
<dbReference type="InterPro" id="IPR028989">
    <property type="entry name" value="RimP_N"/>
</dbReference>
<evidence type="ECO:0000256" key="2">
    <source>
        <dbReference type="ARBA" id="ARBA00022517"/>
    </source>
</evidence>
<evidence type="ECO:0000256" key="1">
    <source>
        <dbReference type="ARBA" id="ARBA00022490"/>
    </source>
</evidence>
<dbReference type="AlphaFoldDB" id="A0A2Z5V545"/>
<comment type="similarity">
    <text evidence="3">Belongs to the RimP family.</text>
</comment>
<accession>A0A2Z5V545</accession>
<dbReference type="InterPro" id="IPR028998">
    <property type="entry name" value="RimP_C"/>
</dbReference>
<evidence type="ECO:0000256" key="3">
    <source>
        <dbReference type="HAMAP-Rule" id="MF_01077"/>
    </source>
</evidence>
<dbReference type="Proteomes" id="UP000282483">
    <property type="component" value="Chromosome"/>
</dbReference>
<evidence type="ECO:0000259" key="5">
    <source>
        <dbReference type="Pfam" id="PF17384"/>
    </source>
</evidence>
<protein>
    <recommendedName>
        <fullName evidence="3">Ribosome maturation factor RimP</fullName>
    </recommendedName>
</protein>
<dbReference type="CDD" id="cd01734">
    <property type="entry name" value="YlxS_C"/>
    <property type="match status" value="1"/>
</dbReference>
<dbReference type="FunFam" id="3.30.300.70:FF:000001">
    <property type="entry name" value="Ribosome maturation factor RimP"/>
    <property type="match status" value="1"/>
</dbReference>
<dbReference type="GO" id="GO:0006412">
    <property type="term" value="P:translation"/>
    <property type="evidence" value="ECO:0007669"/>
    <property type="project" value="TreeGrafter"/>
</dbReference>
<dbReference type="SUPFAM" id="SSF75420">
    <property type="entry name" value="YhbC-like, N-terminal domain"/>
    <property type="match status" value="1"/>
</dbReference>
<keyword evidence="1 3" id="KW-0963">Cytoplasm</keyword>
<dbReference type="InterPro" id="IPR036847">
    <property type="entry name" value="RimP_C_sf"/>
</dbReference>
<name>A0A2Z5V545_9COXI</name>
<dbReference type="GO" id="GO:0000028">
    <property type="term" value="P:ribosomal small subunit assembly"/>
    <property type="evidence" value="ECO:0007669"/>
    <property type="project" value="TreeGrafter"/>
</dbReference>
<dbReference type="Pfam" id="PF02576">
    <property type="entry name" value="RimP_N"/>
    <property type="match status" value="1"/>
</dbReference>
<dbReference type="HAMAP" id="MF_01077">
    <property type="entry name" value="RimP"/>
    <property type="match status" value="1"/>
</dbReference>
<dbReference type="Gene3D" id="3.30.300.70">
    <property type="entry name" value="RimP-like superfamily, N-terminal"/>
    <property type="match status" value="1"/>
</dbReference>
<dbReference type="PANTHER" id="PTHR33867">
    <property type="entry name" value="RIBOSOME MATURATION FACTOR RIMP"/>
    <property type="match status" value="1"/>
</dbReference>
<dbReference type="NCBIfam" id="NF000927">
    <property type="entry name" value="PRK00092.1-1"/>
    <property type="match status" value="1"/>
</dbReference>
<organism evidence="6 7">
    <name type="scientific">Candidatus Rickettsiella viridis</name>
    <dbReference type="NCBI Taxonomy" id="676208"/>
    <lineage>
        <taxon>Bacteria</taxon>
        <taxon>Pseudomonadati</taxon>
        <taxon>Pseudomonadota</taxon>
        <taxon>Gammaproteobacteria</taxon>
        <taxon>Legionellales</taxon>
        <taxon>Coxiellaceae</taxon>
        <taxon>Rickettsiella</taxon>
    </lineage>
</organism>
<dbReference type="Pfam" id="PF17384">
    <property type="entry name" value="DUF150_C"/>
    <property type="match status" value="1"/>
</dbReference>
<dbReference type="Gene3D" id="2.30.30.180">
    <property type="entry name" value="Ribosome maturation factor RimP, C-terminal domain"/>
    <property type="match status" value="1"/>
</dbReference>
<evidence type="ECO:0000259" key="4">
    <source>
        <dbReference type="Pfam" id="PF02576"/>
    </source>
</evidence>
<dbReference type="KEGG" id="rvi:RVIR1_10730"/>
<evidence type="ECO:0000313" key="7">
    <source>
        <dbReference type="Proteomes" id="UP000282483"/>
    </source>
</evidence>
<sequence>MILPTVESLGYELWGCVYVTQGQRSILRVYIDSEQGIKLVDCERVSRQISALFNVENPILTRYNLEVSSPGLDRPLFTAEQFQRFIGYKVSVQTHTAIDNQRKFKGLLKFTTEEGIGLSSEGEDVTLTWDNIMRANVLPETIK</sequence>
<keyword evidence="2 3" id="KW-0690">Ribosome biogenesis</keyword>
<dbReference type="InterPro" id="IPR003728">
    <property type="entry name" value="Ribosome_maturation_RimP"/>
</dbReference>
<evidence type="ECO:0000313" key="6">
    <source>
        <dbReference type="EMBL" id="BBB15542.1"/>
    </source>
</evidence>
<dbReference type="SUPFAM" id="SSF74942">
    <property type="entry name" value="YhbC-like, C-terminal domain"/>
    <property type="match status" value="1"/>
</dbReference>
<dbReference type="InterPro" id="IPR035956">
    <property type="entry name" value="RimP_N_sf"/>
</dbReference>
<dbReference type="EMBL" id="AP018005">
    <property type="protein sequence ID" value="BBB15542.1"/>
    <property type="molecule type" value="Genomic_DNA"/>
</dbReference>
<dbReference type="PANTHER" id="PTHR33867:SF1">
    <property type="entry name" value="RIBOSOME MATURATION FACTOR RIMP"/>
    <property type="match status" value="1"/>
</dbReference>
<comment type="subcellular location">
    <subcellularLocation>
        <location evidence="3">Cytoplasm</location>
    </subcellularLocation>
</comment>